<dbReference type="EMBL" id="SDKM01000073">
    <property type="protein sequence ID" value="RYP81231.1"/>
    <property type="molecule type" value="Genomic_DNA"/>
</dbReference>
<organism evidence="3 4">
    <name type="scientific">Nocardioides guangzhouensis</name>
    <dbReference type="NCBI Taxonomy" id="2497878"/>
    <lineage>
        <taxon>Bacteria</taxon>
        <taxon>Bacillati</taxon>
        <taxon>Actinomycetota</taxon>
        <taxon>Actinomycetes</taxon>
        <taxon>Propionibacteriales</taxon>
        <taxon>Nocardioidaceae</taxon>
        <taxon>Nocardioides</taxon>
    </lineage>
</organism>
<sequence>MPMPTWDQFMVPVLEVLLDGETRRLRDLYGLVADHVGLTADERAEVISSGMLRHHDRIGWAASDLARAKAVERPSRGLYRITDVGRTLLHEYPQGITQKELRTIPAYTESLAAAQAAKSAIDAPIANAQSQLSPEEQIGQAIDLIHADVADDLLARLHAQEPAFFEQAVLDLLMAMGYGGAEGNATRTQLSNDGGIDGIVDQDALGLSRIYVQAKRYAVNAAVGRPEIQAFVGALHGNQANQGVFITSGRFSQGARDYVANLPTRVILIDGQRLAALMIRFGVGVQVKQTVQVVEIDEDFFE</sequence>
<dbReference type="InterPro" id="IPR025745">
    <property type="entry name" value="Mrr-like_N_dom"/>
</dbReference>
<dbReference type="Proteomes" id="UP000295198">
    <property type="component" value="Unassembled WGS sequence"/>
</dbReference>
<name>A0A4Q4Z2T8_9ACTN</name>
<feature type="domain" description="Restriction endonuclease type IV Mrr" evidence="1">
    <location>
        <begin position="159"/>
        <end position="278"/>
    </location>
</feature>
<dbReference type="InterPro" id="IPR011335">
    <property type="entry name" value="Restrct_endonuc-II-like"/>
</dbReference>
<dbReference type="InterPro" id="IPR007560">
    <property type="entry name" value="Restrct_endonuc_IV_Mrr"/>
</dbReference>
<dbReference type="InterPro" id="IPR011856">
    <property type="entry name" value="tRNA_endonuc-like_dom_sf"/>
</dbReference>
<dbReference type="Pfam" id="PF04471">
    <property type="entry name" value="Mrr_cat"/>
    <property type="match status" value="1"/>
</dbReference>
<evidence type="ECO:0000259" key="2">
    <source>
        <dbReference type="Pfam" id="PF14338"/>
    </source>
</evidence>
<protein>
    <submittedName>
        <fullName evidence="3">Restriction endonuclease</fullName>
    </submittedName>
</protein>
<dbReference type="SUPFAM" id="SSF52980">
    <property type="entry name" value="Restriction endonuclease-like"/>
    <property type="match status" value="1"/>
</dbReference>
<reference evidence="3 4" key="1">
    <citation type="submission" date="2019-01" db="EMBL/GenBank/DDBJ databases">
        <title>Nocardioides guangzhouensis sp. nov., an actinobacterium isolated from soil.</title>
        <authorList>
            <person name="Fu Y."/>
            <person name="Cai Y."/>
            <person name="Lin Z."/>
            <person name="Chen P."/>
        </authorList>
    </citation>
    <scope>NUCLEOTIDE SEQUENCE [LARGE SCALE GENOMIC DNA]</scope>
    <source>
        <strain evidence="3 4">130</strain>
    </source>
</reference>
<dbReference type="OrthoDB" id="9803736at2"/>
<keyword evidence="3" id="KW-0255">Endonuclease</keyword>
<dbReference type="Gene3D" id="3.40.1350.10">
    <property type="match status" value="1"/>
</dbReference>
<dbReference type="PANTHER" id="PTHR30015">
    <property type="entry name" value="MRR RESTRICTION SYSTEM PROTEIN"/>
    <property type="match status" value="1"/>
</dbReference>
<evidence type="ECO:0000313" key="3">
    <source>
        <dbReference type="EMBL" id="RYP81231.1"/>
    </source>
</evidence>
<keyword evidence="3" id="KW-0378">Hydrolase</keyword>
<dbReference type="GO" id="GO:0003677">
    <property type="term" value="F:DNA binding"/>
    <property type="evidence" value="ECO:0007669"/>
    <property type="project" value="InterPro"/>
</dbReference>
<keyword evidence="4" id="KW-1185">Reference proteome</keyword>
<dbReference type="AlphaFoldDB" id="A0A4Q4Z2T8"/>
<accession>A0A4Q4Z2T8</accession>
<dbReference type="GO" id="GO:0009307">
    <property type="term" value="P:DNA restriction-modification system"/>
    <property type="evidence" value="ECO:0007669"/>
    <property type="project" value="InterPro"/>
</dbReference>
<dbReference type="InterPro" id="IPR052906">
    <property type="entry name" value="Type_IV_Methyl-Rstrct_Enzyme"/>
</dbReference>
<evidence type="ECO:0000313" key="4">
    <source>
        <dbReference type="Proteomes" id="UP000295198"/>
    </source>
</evidence>
<proteinExistence type="predicted"/>
<dbReference type="GO" id="GO:0015666">
    <property type="term" value="F:restriction endodeoxyribonuclease activity"/>
    <property type="evidence" value="ECO:0007669"/>
    <property type="project" value="TreeGrafter"/>
</dbReference>
<dbReference type="PANTHER" id="PTHR30015:SF7">
    <property type="entry name" value="TYPE IV METHYL-DIRECTED RESTRICTION ENZYME ECOKMRR"/>
    <property type="match status" value="1"/>
</dbReference>
<dbReference type="Pfam" id="PF14338">
    <property type="entry name" value="Mrr_N"/>
    <property type="match status" value="1"/>
</dbReference>
<keyword evidence="3" id="KW-0540">Nuclease</keyword>
<evidence type="ECO:0000259" key="1">
    <source>
        <dbReference type="Pfam" id="PF04471"/>
    </source>
</evidence>
<gene>
    <name evidence="3" type="ORF">EKO23_23885</name>
</gene>
<feature type="domain" description="Restriction system protein Mrr-like N-terminal" evidence="2">
    <location>
        <begin position="6"/>
        <end position="90"/>
    </location>
</feature>
<dbReference type="RefSeq" id="WP_134720992.1">
    <property type="nucleotide sequence ID" value="NZ_SDKM01000073.1"/>
</dbReference>
<comment type="caution">
    <text evidence="3">The sequence shown here is derived from an EMBL/GenBank/DDBJ whole genome shotgun (WGS) entry which is preliminary data.</text>
</comment>